<name>A0AAD6Z0L2_9AGAR</name>
<organism evidence="1 2">
    <name type="scientific">Mycena albidolilacea</name>
    <dbReference type="NCBI Taxonomy" id="1033008"/>
    <lineage>
        <taxon>Eukaryota</taxon>
        <taxon>Fungi</taxon>
        <taxon>Dikarya</taxon>
        <taxon>Basidiomycota</taxon>
        <taxon>Agaricomycotina</taxon>
        <taxon>Agaricomycetes</taxon>
        <taxon>Agaricomycetidae</taxon>
        <taxon>Agaricales</taxon>
        <taxon>Marasmiineae</taxon>
        <taxon>Mycenaceae</taxon>
        <taxon>Mycena</taxon>
    </lineage>
</organism>
<evidence type="ECO:0000313" key="1">
    <source>
        <dbReference type="EMBL" id="KAJ7302824.1"/>
    </source>
</evidence>
<reference evidence="1" key="1">
    <citation type="submission" date="2023-03" db="EMBL/GenBank/DDBJ databases">
        <title>Massive genome expansion in bonnet fungi (Mycena s.s.) driven by repeated elements and novel gene families across ecological guilds.</title>
        <authorList>
            <consortium name="Lawrence Berkeley National Laboratory"/>
            <person name="Harder C.B."/>
            <person name="Miyauchi S."/>
            <person name="Viragh M."/>
            <person name="Kuo A."/>
            <person name="Thoen E."/>
            <person name="Andreopoulos B."/>
            <person name="Lu D."/>
            <person name="Skrede I."/>
            <person name="Drula E."/>
            <person name="Henrissat B."/>
            <person name="Morin E."/>
            <person name="Kohler A."/>
            <person name="Barry K."/>
            <person name="LaButti K."/>
            <person name="Morin E."/>
            <person name="Salamov A."/>
            <person name="Lipzen A."/>
            <person name="Mereny Z."/>
            <person name="Hegedus B."/>
            <person name="Baldrian P."/>
            <person name="Stursova M."/>
            <person name="Weitz H."/>
            <person name="Taylor A."/>
            <person name="Grigoriev I.V."/>
            <person name="Nagy L.G."/>
            <person name="Martin F."/>
            <person name="Kauserud H."/>
        </authorList>
    </citation>
    <scope>NUCLEOTIDE SEQUENCE</scope>
    <source>
        <strain evidence="1">CBHHK002</strain>
    </source>
</reference>
<dbReference type="EMBL" id="JARIHO010000111">
    <property type="protein sequence ID" value="KAJ7302824.1"/>
    <property type="molecule type" value="Genomic_DNA"/>
</dbReference>
<dbReference type="AlphaFoldDB" id="A0AAD6Z0L2"/>
<gene>
    <name evidence="1" type="ORF">DFH08DRAFT_70775</name>
</gene>
<accession>A0AAD6Z0L2</accession>
<comment type="caution">
    <text evidence="1">The sequence shown here is derived from an EMBL/GenBank/DDBJ whole genome shotgun (WGS) entry which is preliminary data.</text>
</comment>
<keyword evidence="2" id="KW-1185">Reference proteome</keyword>
<evidence type="ECO:0000313" key="2">
    <source>
        <dbReference type="Proteomes" id="UP001218218"/>
    </source>
</evidence>
<proteinExistence type="predicted"/>
<protein>
    <submittedName>
        <fullName evidence="1">Uncharacterized protein</fullName>
    </submittedName>
</protein>
<sequence length="332" mass="36741">MLDRSFSNLGFLVHRPRAIVTCDFLNMGFGPPEAKIKRCNQKSTTQTGGGSLGLAGLLPELNMNAARTRGVSQTTEIADEDPMPRCAMRHDLGKSWDREEAEKAGKDFRSYDISWLPVRDGEDIAYEMYVEFGLGMYLRKNGQRELPQISSILRNQVMIWVSDPDLKAKGMGILLLTSTYIPNALTNESLEIHETTVVDLKAGMNQDTSLPEHHEKPYEAAMSVSVAALKKSKTEQTPGMLGKLLNYLSPKSSSNQPPVPTSLFMNETVSRGWDATNMRWKNVVWPTLDKNFCSVHTSKHAAWKLLWGGLMEPVAAKVTVPPRAAASDAGSD</sequence>
<dbReference type="Proteomes" id="UP001218218">
    <property type="component" value="Unassembled WGS sequence"/>
</dbReference>